<dbReference type="OrthoDB" id="435520at2759"/>
<dbReference type="EMBL" id="LXFE01000144">
    <property type="protein sequence ID" value="OLL26828.1"/>
    <property type="molecule type" value="Genomic_DNA"/>
</dbReference>
<reference evidence="1 2" key="1">
    <citation type="submission" date="2016-04" db="EMBL/GenBank/DDBJ databases">
        <title>Evolutionary innovation and constraint leading to complex multicellularity in the Ascomycota.</title>
        <authorList>
            <person name="Cisse O."/>
            <person name="Nguyen A."/>
            <person name="Hewitt D.A."/>
            <person name="Jedd G."/>
            <person name="Stajich J.E."/>
        </authorList>
    </citation>
    <scope>NUCLEOTIDE SEQUENCE [LARGE SCALE GENOMIC DNA]</scope>
    <source>
        <strain evidence="1 2">DAH-3</strain>
    </source>
</reference>
<protein>
    <submittedName>
        <fullName evidence="1">Uncharacterized protein</fullName>
    </submittedName>
</protein>
<keyword evidence="2" id="KW-1185">Reference proteome</keyword>
<dbReference type="STRING" id="1198029.A0A1U7LW30"/>
<dbReference type="AlphaFoldDB" id="A0A1U7LW30"/>
<evidence type="ECO:0000313" key="2">
    <source>
        <dbReference type="Proteomes" id="UP000186594"/>
    </source>
</evidence>
<comment type="caution">
    <text evidence="1">The sequence shown here is derived from an EMBL/GenBank/DDBJ whole genome shotgun (WGS) entry which is preliminary data.</text>
</comment>
<organism evidence="1 2">
    <name type="scientific">Neolecta irregularis (strain DAH-3)</name>
    <dbReference type="NCBI Taxonomy" id="1198029"/>
    <lineage>
        <taxon>Eukaryota</taxon>
        <taxon>Fungi</taxon>
        <taxon>Dikarya</taxon>
        <taxon>Ascomycota</taxon>
        <taxon>Taphrinomycotina</taxon>
        <taxon>Neolectales</taxon>
        <taxon>Neolectaceae</taxon>
        <taxon>Neolecta</taxon>
    </lineage>
</organism>
<name>A0A1U7LW30_NEOID</name>
<proteinExistence type="predicted"/>
<accession>A0A1U7LW30</accession>
<sequence length="272" mass="30527">MPRHCHVPSAAQPDFVDSLATSLDMIPRPTYNFERISQIPAHTICEEEAESPVIPPRKRLSYRTEIPGYIQEFISRDSDRCDSKKSVASRVTSTPSFEFDHLEMRETTVGINRNVSTARSEPAERRSMYEFAHSVSQNFRQDRFSLGDTASSSINTASLSRRNQKIPLSPAPKFNIKRKPVPINLEISPRPSQRFPSPEFPLTISTRDRFDTDKIVITDAIAAYLSSPKLTQRIRLSSGRVISFSSVGDPAGFPVFCFLGMGVTRLMAGMIL</sequence>
<evidence type="ECO:0000313" key="1">
    <source>
        <dbReference type="EMBL" id="OLL26828.1"/>
    </source>
</evidence>
<dbReference type="Proteomes" id="UP000186594">
    <property type="component" value="Unassembled WGS sequence"/>
</dbReference>
<gene>
    <name evidence="1" type="ORF">NEOLI_001011</name>
</gene>